<dbReference type="InterPro" id="IPR051761">
    <property type="entry name" value="MLP-like_ligand-binding"/>
</dbReference>
<dbReference type="Gene3D" id="3.30.530.20">
    <property type="match status" value="1"/>
</dbReference>
<reference evidence="2" key="1">
    <citation type="submission" date="2023-03" db="EMBL/GenBank/DDBJ databases">
        <title>Chromosome-scale reference genome and RAD-based genetic map of yellow starthistle (Centaurea solstitialis) reveal putative structural variation and QTLs associated with invader traits.</title>
        <authorList>
            <person name="Reatini B."/>
            <person name="Cang F.A."/>
            <person name="Jiang Q."/>
            <person name="Mckibben M.T.W."/>
            <person name="Barker M.S."/>
            <person name="Rieseberg L.H."/>
            <person name="Dlugosch K.M."/>
        </authorList>
    </citation>
    <scope>NUCLEOTIDE SEQUENCE</scope>
    <source>
        <strain evidence="2">CAN-66</strain>
        <tissue evidence="2">Leaf</tissue>
    </source>
</reference>
<protein>
    <recommendedName>
        <fullName evidence="1">Bet v I/Major latex protein domain-containing protein</fullName>
    </recommendedName>
</protein>
<dbReference type="InterPro" id="IPR000916">
    <property type="entry name" value="Bet_v_I/MLP"/>
</dbReference>
<sequence length="174" mass="20330">MALLTGKLIMYVAIKSHGVMETYFMRCLGIDYTTSLRFSRITFMVVKLMVNQELLGPPRVFFTYTRDGKKLTAKAMLEEVDEKNQKLVYNVIEGDLVEELYKSLKIIFHVEPKGDGQLAIWTFKFEKTNTSMPYPTSYMHYILNVTRDLDAHNTSQYTKEEHARWLPPFNPYHG</sequence>
<feature type="domain" description="Bet v I/Major latex protein" evidence="1">
    <location>
        <begin position="43"/>
        <end position="156"/>
    </location>
</feature>
<comment type="caution">
    <text evidence="2">The sequence shown here is derived from an EMBL/GenBank/DDBJ whole genome shotgun (WGS) entry which is preliminary data.</text>
</comment>
<name>A0AA38U6G1_9ASTR</name>
<proteinExistence type="predicted"/>
<dbReference type="InterPro" id="IPR023393">
    <property type="entry name" value="START-like_dom_sf"/>
</dbReference>
<gene>
    <name evidence="2" type="ORF">OSB04_009157</name>
</gene>
<evidence type="ECO:0000313" key="2">
    <source>
        <dbReference type="EMBL" id="KAJ9563997.1"/>
    </source>
</evidence>
<dbReference type="Pfam" id="PF00407">
    <property type="entry name" value="Bet_v_1"/>
    <property type="match status" value="1"/>
</dbReference>
<evidence type="ECO:0000313" key="3">
    <source>
        <dbReference type="Proteomes" id="UP001172457"/>
    </source>
</evidence>
<organism evidence="2 3">
    <name type="scientific">Centaurea solstitialis</name>
    <name type="common">yellow star-thistle</name>
    <dbReference type="NCBI Taxonomy" id="347529"/>
    <lineage>
        <taxon>Eukaryota</taxon>
        <taxon>Viridiplantae</taxon>
        <taxon>Streptophyta</taxon>
        <taxon>Embryophyta</taxon>
        <taxon>Tracheophyta</taxon>
        <taxon>Spermatophyta</taxon>
        <taxon>Magnoliopsida</taxon>
        <taxon>eudicotyledons</taxon>
        <taxon>Gunneridae</taxon>
        <taxon>Pentapetalae</taxon>
        <taxon>asterids</taxon>
        <taxon>campanulids</taxon>
        <taxon>Asterales</taxon>
        <taxon>Asteraceae</taxon>
        <taxon>Carduoideae</taxon>
        <taxon>Cardueae</taxon>
        <taxon>Centaureinae</taxon>
        <taxon>Centaurea</taxon>
    </lineage>
</organism>
<dbReference type="GO" id="GO:0006952">
    <property type="term" value="P:defense response"/>
    <property type="evidence" value="ECO:0007669"/>
    <property type="project" value="InterPro"/>
</dbReference>
<dbReference type="Proteomes" id="UP001172457">
    <property type="component" value="Chromosome 2"/>
</dbReference>
<dbReference type="AlphaFoldDB" id="A0AA38U6G1"/>
<keyword evidence="3" id="KW-1185">Reference proteome</keyword>
<evidence type="ECO:0000259" key="1">
    <source>
        <dbReference type="SMART" id="SM01037"/>
    </source>
</evidence>
<dbReference type="EMBL" id="JARYMX010000002">
    <property type="protein sequence ID" value="KAJ9563997.1"/>
    <property type="molecule type" value="Genomic_DNA"/>
</dbReference>
<dbReference type="PANTHER" id="PTHR31907">
    <property type="entry name" value="MLP-LIKE PROTEIN 423"/>
    <property type="match status" value="1"/>
</dbReference>
<accession>A0AA38U6G1</accession>
<dbReference type="SUPFAM" id="SSF55961">
    <property type="entry name" value="Bet v1-like"/>
    <property type="match status" value="1"/>
</dbReference>
<dbReference type="SMART" id="SM01037">
    <property type="entry name" value="Bet_v_1"/>
    <property type="match status" value="1"/>
</dbReference>